<sequence>MEKDREVFKIKNEKMNNLTSFEVEKRIKKLIHAEKALPEQIFSEPNKYNYYFEEPEAISIDDADFIRMMKQLVEKTQDEKAYISEILEEKKFLQKRKTILELRREIDFSQSDSDIINDLDINNIMEKNVFLYFFMYFPSEQIFILADGYSEIAILAIDKKVDMDVSWYDIEAFCPVESPGMGERFKKRFKRGLIKNYRSRT</sequence>
<dbReference type="Proteomes" id="UP000003412">
    <property type="component" value="Chromosome"/>
</dbReference>
<proteinExistence type="predicted"/>
<name>A0ABP2K2L5_9LIST</name>
<evidence type="ECO:0000313" key="1">
    <source>
        <dbReference type="EMBL" id="EFR88773.1"/>
    </source>
</evidence>
<organism evidence="1 2">
    <name type="scientific">Listeria marthii FSL S4-120</name>
    <dbReference type="NCBI Taxonomy" id="702457"/>
    <lineage>
        <taxon>Bacteria</taxon>
        <taxon>Bacillati</taxon>
        <taxon>Bacillota</taxon>
        <taxon>Bacilli</taxon>
        <taxon>Bacillales</taxon>
        <taxon>Listeriaceae</taxon>
        <taxon>Listeria</taxon>
    </lineage>
</organism>
<gene>
    <name evidence="1" type="ORF">NT05LM_0622</name>
</gene>
<evidence type="ECO:0000313" key="2">
    <source>
        <dbReference type="Proteomes" id="UP000003412"/>
    </source>
</evidence>
<keyword evidence="2" id="KW-1185">Reference proteome</keyword>
<comment type="caution">
    <text evidence="1">The sequence shown here is derived from an EMBL/GenBank/DDBJ whole genome shotgun (WGS) entry which is preliminary data.</text>
</comment>
<reference evidence="1 2" key="1">
    <citation type="journal article" date="2010" name="Microbiol. Resour. Announc.">
        <title>Comparative genomics of the bacterial genus Listeria: Genome evolution is characterized by limited gene acquisition and limited gene loss.</title>
        <authorList>
            <person name="den Bakker H.C."/>
            <person name="Cummings C.A."/>
            <person name="Ferreira V."/>
            <person name="Vatta P."/>
            <person name="Orsi R.H."/>
            <person name="Degoricija L."/>
            <person name="Barker M."/>
            <person name="Petrauskene O."/>
            <person name="Furtado M.R."/>
            <person name="Wiedmann M."/>
        </authorList>
    </citation>
    <scope>NUCLEOTIDE SEQUENCE [LARGE SCALE GENOMIC DNA]</scope>
    <source>
        <strain evidence="1 2">FSL S4-120</strain>
    </source>
</reference>
<accession>A0ABP2K2L5</accession>
<dbReference type="EMBL" id="ADXF01000328">
    <property type="protein sequence ID" value="EFR88773.1"/>
    <property type="molecule type" value="Genomic_DNA"/>
</dbReference>
<protein>
    <submittedName>
        <fullName evidence="1">Uncharacterized protein</fullName>
    </submittedName>
</protein>